<protein>
    <submittedName>
        <fullName evidence="2">Putative NBD/HSP70 family sugar kinase</fullName>
    </submittedName>
</protein>
<name>A0A853C5R1_9ACTN</name>
<keyword evidence="3" id="KW-1185">Reference proteome</keyword>
<dbReference type="InterPro" id="IPR036390">
    <property type="entry name" value="WH_DNA-bd_sf"/>
</dbReference>
<proteinExistence type="inferred from homology"/>
<dbReference type="GO" id="GO:0016301">
    <property type="term" value="F:kinase activity"/>
    <property type="evidence" value="ECO:0007669"/>
    <property type="project" value="UniProtKB-KW"/>
</dbReference>
<reference evidence="2 3" key="1">
    <citation type="submission" date="2020-07" db="EMBL/GenBank/DDBJ databases">
        <title>Sequencing the genomes of 1000 actinobacteria strains.</title>
        <authorList>
            <person name="Klenk H.-P."/>
        </authorList>
    </citation>
    <scope>NUCLEOTIDE SEQUENCE [LARGE SCALE GENOMIC DNA]</scope>
    <source>
        <strain evidence="2 3">DSM 103833</strain>
    </source>
</reference>
<keyword evidence="2" id="KW-0808">Transferase</keyword>
<dbReference type="PANTHER" id="PTHR18964">
    <property type="entry name" value="ROK (REPRESSOR, ORF, KINASE) FAMILY"/>
    <property type="match status" value="1"/>
</dbReference>
<keyword evidence="2" id="KW-0418">Kinase</keyword>
<dbReference type="InterPro" id="IPR043129">
    <property type="entry name" value="ATPase_NBD"/>
</dbReference>
<comment type="similarity">
    <text evidence="1">Belongs to the ROK (NagC/XylR) family.</text>
</comment>
<gene>
    <name evidence="2" type="ORF">HNR19_003305</name>
</gene>
<dbReference type="Pfam" id="PF00480">
    <property type="entry name" value="ROK"/>
    <property type="match status" value="1"/>
</dbReference>
<evidence type="ECO:0000256" key="1">
    <source>
        <dbReference type="ARBA" id="ARBA00006479"/>
    </source>
</evidence>
<accession>A0A853C5R1</accession>
<dbReference type="PANTHER" id="PTHR18964:SF149">
    <property type="entry name" value="BIFUNCTIONAL UDP-N-ACETYLGLUCOSAMINE 2-EPIMERASE_N-ACETYLMANNOSAMINE KINASE"/>
    <property type="match status" value="1"/>
</dbReference>
<comment type="caution">
    <text evidence="2">The sequence shown here is derived from an EMBL/GenBank/DDBJ whole genome shotgun (WGS) entry which is preliminary data.</text>
</comment>
<dbReference type="EMBL" id="JACCFP010000001">
    <property type="protein sequence ID" value="NYJ02607.1"/>
    <property type="molecule type" value="Genomic_DNA"/>
</dbReference>
<dbReference type="Gene3D" id="1.10.10.10">
    <property type="entry name" value="Winged helix-like DNA-binding domain superfamily/Winged helix DNA-binding domain"/>
    <property type="match status" value="1"/>
</dbReference>
<sequence length="412" mass="42332">MTTRQRGAGTNQEGVRRHNLGTLLRHVHRTGEISRAELTSLMGLNRSTIAGLVGELAELGLTEHADPATGSAGAGRRTAGRPSAGVRVVDAGPYVVAVDLGVDRAVVARVGLGGRIAERAEAAINEDTEAWQVGAAVAALVRHVVSWAPEHAPLLGIGISVPGLVRRTDGLVRQAPNLGWRDVSFGSIVLAALDLDVPVRLGNDADLGALAEHHRGAGVGIDDLIYISGNVGVGAGVITGGVRLQGAGGYAGEVGHMNFDPRGPLCHCGSRGCWETAVGAHAIAAAVKSPADQVVRLGEVLDEITAPPRELRPIAASIGRGLADVVNSYNPSLVILGGYFQPLFRLMRSEVTAGLAERTMAPALESVRLAVPGLGADSVLLGAAEIALEPVFADPVASLATAITDARSRLAG</sequence>
<dbReference type="Gene3D" id="3.30.420.40">
    <property type="match status" value="2"/>
</dbReference>
<dbReference type="Proteomes" id="UP000530424">
    <property type="component" value="Unassembled WGS sequence"/>
</dbReference>
<dbReference type="SUPFAM" id="SSF53067">
    <property type="entry name" value="Actin-like ATPase domain"/>
    <property type="match status" value="1"/>
</dbReference>
<evidence type="ECO:0000313" key="2">
    <source>
        <dbReference type="EMBL" id="NYJ02607.1"/>
    </source>
</evidence>
<organism evidence="2 3">
    <name type="scientific">Nocardioides thalensis</name>
    <dbReference type="NCBI Taxonomy" id="1914755"/>
    <lineage>
        <taxon>Bacteria</taxon>
        <taxon>Bacillati</taxon>
        <taxon>Actinomycetota</taxon>
        <taxon>Actinomycetes</taxon>
        <taxon>Propionibacteriales</taxon>
        <taxon>Nocardioidaceae</taxon>
        <taxon>Nocardioides</taxon>
    </lineage>
</organism>
<dbReference type="InterPro" id="IPR000600">
    <property type="entry name" value="ROK"/>
</dbReference>
<dbReference type="RefSeq" id="WP_179668953.1">
    <property type="nucleotide sequence ID" value="NZ_JACCFP010000001.1"/>
</dbReference>
<dbReference type="InterPro" id="IPR036388">
    <property type="entry name" value="WH-like_DNA-bd_sf"/>
</dbReference>
<dbReference type="AlphaFoldDB" id="A0A853C5R1"/>
<dbReference type="SUPFAM" id="SSF46785">
    <property type="entry name" value="Winged helix' DNA-binding domain"/>
    <property type="match status" value="1"/>
</dbReference>
<evidence type="ECO:0000313" key="3">
    <source>
        <dbReference type="Proteomes" id="UP000530424"/>
    </source>
</evidence>